<dbReference type="Gene3D" id="1.10.400.10">
    <property type="entry name" value="GI Alpha 1, domain 2-like"/>
    <property type="match status" value="1"/>
</dbReference>
<dbReference type="AlphaFoldDB" id="A0A8H7R0R2"/>
<keyword evidence="1" id="KW-0519">Myristate</keyword>
<evidence type="ECO:0000256" key="2">
    <source>
        <dbReference type="ARBA" id="ARBA00022723"/>
    </source>
</evidence>
<feature type="binding site" evidence="8">
    <location>
        <begin position="291"/>
        <end position="297"/>
    </location>
    <ligand>
        <name>GTP</name>
        <dbReference type="ChEBI" id="CHEBI:37565"/>
    </ligand>
</feature>
<dbReference type="PRINTS" id="PR00318">
    <property type="entry name" value="GPROTEINA"/>
</dbReference>
<dbReference type="Gene3D" id="3.40.50.300">
    <property type="entry name" value="P-loop containing nucleotide triphosphate hydrolases"/>
    <property type="match status" value="1"/>
</dbReference>
<keyword evidence="4 9" id="KW-0460">Magnesium</keyword>
<keyword evidence="6" id="KW-0564">Palmitate</keyword>
<dbReference type="GO" id="GO:0003924">
    <property type="term" value="F:GTPase activity"/>
    <property type="evidence" value="ECO:0007669"/>
    <property type="project" value="InterPro"/>
</dbReference>
<feature type="binding site" evidence="8">
    <location>
        <begin position="266"/>
        <end position="267"/>
    </location>
    <ligand>
        <name>GTP</name>
        <dbReference type="ChEBI" id="CHEBI:37565"/>
    </ligand>
</feature>
<dbReference type="InterPro" id="IPR027417">
    <property type="entry name" value="P-loop_NTPase"/>
</dbReference>
<dbReference type="GO" id="GO:0007189">
    <property type="term" value="P:adenylate cyclase-activating G protein-coupled receptor signaling pathway"/>
    <property type="evidence" value="ECO:0007669"/>
    <property type="project" value="TreeGrafter"/>
</dbReference>
<organism evidence="11 12">
    <name type="scientific">Mucor saturninus</name>
    <dbReference type="NCBI Taxonomy" id="64648"/>
    <lineage>
        <taxon>Eukaryota</taxon>
        <taxon>Fungi</taxon>
        <taxon>Fungi incertae sedis</taxon>
        <taxon>Mucoromycota</taxon>
        <taxon>Mucoromycotina</taxon>
        <taxon>Mucoromycetes</taxon>
        <taxon>Mucorales</taxon>
        <taxon>Mucorineae</taxon>
        <taxon>Mucoraceae</taxon>
        <taxon>Mucor</taxon>
    </lineage>
</organism>
<feature type="domain" description="Rhodanese" evidence="10">
    <location>
        <begin position="71"/>
        <end position="172"/>
    </location>
</feature>
<keyword evidence="7" id="KW-0807">Transducer</keyword>
<dbReference type="GO" id="GO:0032502">
    <property type="term" value="P:developmental process"/>
    <property type="evidence" value="ECO:0007669"/>
    <property type="project" value="UniProtKB-ARBA"/>
</dbReference>
<dbReference type="EMBL" id="JAEPRD010000064">
    <property type="protein sequence ID" value="KAG2202128.1"/>
    <property type="molecule type" value="Genomic_DNA"/>
</dbReference>
<dbReference type="SUPFAM" id="SSF52821">
    <property type="entry name" value="Rhodanese/Cell cycle control phosphatase"/>
    <property type="match status" value="1"/>
</dbReference>
<keyword evidence="5 8" id="KW-0342">GTP-binding</keyword>
<gene>
    <name evidence="11" type="ORF">INT47_008100</name>
</gene>
<dbReference type="InterPro" id="IPR036873">
    <property type="entry name" value="Rhodanese-like_dom_sf"/>
</dbReference>
<dbReference type="InterPro" id="IPR011025">
    <property type="entry name" value="GproteinA_insert"/>
</dbReference>
<keyword evidence="3 8" id="KW-0547">Nucleotide-binding</keyword>
<dbReference type="OrthoDB" id="5817230at2759"/>
<dbReference type="SMART" id="SM00450">
    <property type="entry name" value="RHOD"/>
    <property type="match status" value="1"/>
</dbReference>
<sequence>MSSRRILQNVLVQSMRVTAMRSLRAAPVLRASILTKDVPTFTRRQFNSQANESEIFKVVDFNDIQNIIKRDGKGYDLIDVREEKEVVQGAIPTAKNVPLSQFANAWTLSDKDFEQQFGFAKPKKESQVILYCLGGVRSSRAAEYLYSLGYNNLQNYIGSWADYAEKIFKQMKILHQNGFSTDELLNWRVTVYRNLIHSAQAVVNALNEFEYQLSDEKVQYEAQRITEYRLQEIIDPLVIDAVISVWHDPAVTKLLDEKAAEFYLMDSAPYFFEEIKRIGKADYIPTKQDVLRARSKTTGIVETRFLMNEVNVHMFDVGGQRSERKKWIHCFEAVRSIIFCVSLSEYDQVLLEESRQNRMMESLVLFESVINSRWFSRTIMILFLNKIDLFRKKIKKIPLENFFPDYTGGSDINKSLKYILWRFNQTNRAKLKIFAHVTQATNTSDMQLVFNTVERTILNMSLQDSGIM</sequence>
<name>A0A8H7R0R2_9FUNG</name>
<keyword evidence="2 9" id="KW-0479">Metal-binding</keyword>
<evidence type="ECO:0000256" key="3">
    <source>
        <dbReference type="ARBA" id="ARBA00022741"/>
    </source>
</evidence>
<dbReference type="FunFam" id="3.40.50.300:FF:000181">
    <property type="entry name" value="Guanine nucleotide-binding protein subunit alpha"/>
    <property type="match status" value="1"/>
</dbReference>
<dbReference type="PANTHER" id="PTHR10218:SF369">
    <property type="entry name" value="GUANINE NUCLEOTIDE-BINDING PROTEIN ALPHA-2 SUBUNIT"/>
    <property type="match status" value="1"/>
</dbReference>
<dbReference type="GO" id="GO:0046872">
    <property type="term" value="F:metal ion binding"/>
    <property type="evidence" value="ECO:0007669"/>
    <property type="project" value="UniProtKB-KW"/>
</dbReference>
<dbReference type="Proteomes" id="UP000603453">
    <property type="component" value="Unassembled WGS sequence"/>
</dbReference>
<feature type="binding site" evidence="8">
    <location>
        <position position="440"/>
    </location>
    <ligand>
        <name>GTP</name>
        <dbReference type="ChEBI" id="CHEBI:37565"/>
    </ligand>
</feature>
<reference evidence="11" key="1">
    <citation type="submission" date="2020-12" db="EMBL/GenBank/DDBJ databases">
        <title>Metabolic potential, ecology and presence of endohyphal bacteria is reflected in genomic diversity of Mucoromycotina.</title>
        <authorList>
            <person name="Muszewska A."/>
            <person name="Okrasinska A."/>
            <person name="Steczkiewicz K."/>
            <person name="Drgas O."/>
            <person name="Orlowska M."/>
            <person name="Perlinska-Lenart U."/>
            <person name="Aleksandrzak-Piekarczyk T."/>
            <person name="Szatraj K."/>
            <person name="Zielenkiewicz U."/>
            <person name="Pilsyk S."/>
            <person name="Malc E."/>
            <person name="Mieczkowski P."/>
            <person name="Kruszewska J.S."/>
            <person name="Biernat P."/>
            <person name="Pawlowska J."/>
        </authorList>
    </citation>
    <scope>NUCLEOTIDE SEQUENCE</scope>
    <source>
        <strain evidence="11">WA0000017839</strain>
    </source>
</reference>
<dbReference type="GO" id="GO:0005525">
    <property type="term" value="F:GTP binding"/>
    <property type="evidence" value="ECO:0007669"/>
    <property type="project" value="UniProtKB-KW"/>
</dbReference>
<evidence type="ECO:0000256" key="4">
    <source>
        <dbReference type="ARBA" id="ARBA00022842"/>
    </source>
</evidence>
<proteinExistence type="predicted"/>
<dbReference type="InterPro" id="IPR001763">
    <property type="entry name" value="Rhodanese-like_dom"/>
</dbReference>
<dbReference type="Pfam" id="PF00503">
    <property type="entry name" value="G-alpha"/>
    <property type="match status" value="1"/>
</dbReference>
<evidence type="ECO:0000256" key="9">
    <source>
        <dbReference type="PIRSR" id="PIRSR601019-2"/>
    </source>
</evidence>
<feature type="binding site" evidence="8">
    <location>
        <begin position="385"/>
        <end position="388"/>
    </location>
    <ligand>
        <name>GTP</name>
        <dbReference type="ChEBI" id="CHEBI:37565"/>
    </ligand>
</feature>
<evidence type="ECO:0000256" key="1">
    <source>
        <dbReference type="ARBA" id="ARBA00022707"/>
    </source>
</evidence>
<dbReference type="Gene3D" id="3.40.250.10">
    <property type="entry name" value="Rhodanese-like domain"/>
    <property type="match status" value="1"/>
</dbReference>
<dbReference type="GO" id="GO:0001664">
    <property type="term" value="F:G protein-coupled receptor binding"/>
    <property type="evidence" value="ECO:0007669"/>
    <property type="project" value="TreeGrafter"/>
</dbReference>
<dbReference type="PANTHER" id="PTHR10218">
    <property type="entry name" value="GTP-BINDING PROTEIN ALPHA SUBUNIT"/>
    <property type="match status" value="1"/>
</dbReference>
<dbReference type="GO" id="GO:0005834">
    <property type="term" value="C:heterotrimeric G-protein complex"/>
    <property type="evidence" value="ECO:0007669"/>
    <property type="project" value="TreeGrafter"/>
</dbReference>
<dbReference type="SUPFAM" id="SSF47895">
    <property type="entry name" value="Transducin (alpha subunit), insertion domain"/>
    <property type="match status" value="1"/>
</dbReference>
<dbReference type="PROSITE" id="PS51882">
    <property type="entry name" value="G_ALPHA"/>
    <property type="match status" value="1"/>
</dbReference>
<comment type="caution">
    <text evidence="11">The sequence shown here is derived from an EMBL/GenBank/DDBJ whole genome shotgun (WGS) entry which is preliminary data.</text>
</comment>
<dbReference type="SMART" id="SM00275">
    <property type="entry name" value="G_alpha"/>
    <property type="match status" value="1"/>
</dbReference>
<dbReference type="SUPFAM" id="SSF52540">
    <property type="entry name" value="P-loop containing nucleoside triphosphate hydrolases"/>
    <property type="match status" value="1"/>
</dbReference>
<protein>
    <recommendedName>
        <fullName evidence="10">Rhodanese domain-containing protein</fullName>
    </recommendedName>
</protein>
<evidence type="ECO:0000259" key="10">
    <source>
        <dbReference type="PROSITE" id="PS50206"/>
    </source>
</evidence>
<dbReference type="InterPro" id="IPR001019">
    <property type="entry name" value="Gprotein_alpha_su"/>
</dbReference>
<evidence type="ECO:0000256" key="7">
    <source>
        <dbReference type="ARBA" id="ARBA00023224"/>
    </source>
</evidence>
<dbReference type="CDD" id="cd00066">
    <property type="entry name" value="G-alpha"/>
    <property type="match status" value="1"/>
</dbReference>
<keyword evidence="12" id="KW-1185">Reference proteome</keyword>
<accession>A0A8H7R0R2</accession>
<feature type="binding site" evidence="8">
    <location>
        <begin position="316"/>
        <end position="320"/>
    </location>
    <ligand>
        <name>GTP</name>
        <dbReference type="ChEBI" id="CHEBI:37565"/>
    </ligand>
</feature>
<dbReference type="GO" id="GO:0031683">
    <property type="term" value="F:G-protein beta/gamma-subunit complex binding"/>
    <property type="evidence" value="ECO:0007669"/>
    <property type="project" value="InterPro"/>
</dbReference>
<dbReference type="PROSITE" id="PS50206">
    <property type="entry name" value="RHODANESE_3"/>
    <property type="match status" value="1"/>
</dbReference>
<dbReference type="FunFam" id="1.10.400.10:FF:000007">
    <property type="entry name" value="Guanine nucleotide-binding protein subunit alpha"/>
    <property type="match status" value="1"/>
</dbReference>
<dbReference type="GO" id="GO:0005737">
    <property type="term" value="C:cytoplasm"/>
    <property type="evidence" value="ECO:0007669"/>
    <property type="project" value="TreeGrafter"/>
</dbReference>
<dbReference type="GO" id="GO:0010255">
    <property type="term" value="P:glucose mediated signaling pathway"/>
    <property type="evidence" value="ECO:0007669"/>
    <property type="project" value="UniProtKB-ARBA"/>
</dbReference>
<evidence type="ECO:0000256" key="8">
    <source>
        <dbReference type="PIRSR" id="PIRSR601019-1"/>
    </source>
</evidence>
<evidence type="ECO:0000313" key="11">
    <source>
        <dbReference type="EMBL" id="KAG2202128.1"/>
    </source>
</evidence>
<evidence type="ECO:0000313" key="12">
    <source>
        <dbReference type="Proteomes" id="UP000603453"/>
    </source>
</evidence>
<feature type="binding site" evidence="9">
    <location>
        <position position="297"/>
    </location>
    <ligand>
        <name>Mg(2+)</name>
        <dbReference type="ChEBI" id="CHEBI:18420"/>
    </ligand>
</feature>
<dbReference type="Pfam" id="PF00581">
    <property type="entry name" value="Rhodanese"/>
    <property type="match status" value="1"/>
</dbReference>
<evidence type="ECO:0000256" key="5">
    <source>
        <dbReference type="ARBA" id="ARBA00023134"/>
    </source>
</evidence>
<evidence type="ECO:0000256" key="6">
    <source>
        <dbReference type="ARBA" id="ARBA00023139"/>
    </source>
</evidence>
<keyword evidence="6" id="KW-0449">Lipoprotein</keyword>